<protein>
    <recommendedName>
        <fullName evidence="2">Barstar (barnase inhibitor) domain-containing protein</fullName>
    </recommendedName>
</protein>
<evidence type="ECO:0000256" key="1">
    <source>
        <dbReference type="ARBA" id="ARBA00006845"/>
    </source>
</evidence>
<dbReference type="EMBL" id="PXYG01000001">
    <property type="protein sequence ID" value="PSJ47993.1"/>
    <property type="molecule type" value="Genomic_DNA"/>
</dbReference>
<comment type="caution">
    <text evidence="3">The sequence shown here is derived from an EMBL/GenBank/DDBJ whole genome shotgun (WGS) entry which is preliminary data.</text>
</comment>
<reference evidence="3 4" key="1">
    <citation type="submission" date="2018-03" db="EMBL/GenBank/DDBJ databases">
        <title>The draft genome of Zobellella sp. 59N8.</title>
        <authorList>
            <person name="Liu L."/>
            <person name="Li L."/>
            <person name="Zhang X."/>
            <person name="Liang L."/>
            <person name="Wang T."/>
        </authorList>
    </citation>
    <scope>NUCLEOTIDE SEQUENCE [LARGE SCALE GENOMIC DNA]</scope>
    <source>
        <strain evidence="3 4">59N8</strain>
    </source>
</reference>
<dbReference type="SUPFAM" id="SSF52038">
    <property type="entry name" value="Barstar-related"/>
    <property type="match status" value="1"/>
</dbReference>
<feature type="domain" description="Barstar (barnase inhibitor)" evidence="2">
    <location>
        <begin position="41"/>
        <end position="130"/>
    </location>
</feature>
<evidence type="ECO:0000259" key="2">
    <source>
        <dbReference type="Pfam" id="PF01337"/>
    </source>
</evidence>
<dbReference type="RefSeq" id="WP_106728404.1">
    <property type="nucleotide sequence ID" value="NZ_PXYG01000001.1"/>
</dbReference>
<dbReference type="Pfam" id="PF01337">
    <property type="entry name" value="Barstar"/>
    <property type="match status" value="1"/>
</dbReference>
<evidence type="ECO:0000313" key="4">
    <source>
        <dbReference type="Proteomes" id="UP000240243"/>
    </source>
</evidence>
<name>A0A2P7RCT1_9GAMM</name>
<evidence type="ECO:0000313" key="3">
    <source>
        <dbReference type="EMBL" id="PSJ47993.1"/>
    </source>
</evidence>
<dbReference type="AlphaFoldDB" id="A0A2P7RCT1"/>
<keyword evidence="4" id="KW-1185">Reference proteome</keyword>
<dbReference type="Gene3D" id="3.30.370.10">
    <property type="entry name" value="Barstar-like"/>
    <property type="match status" value="1"/>
</dbReference>
<accession>A0A2P7RCT1</accession>
<gene>
    <name evidence="3" type="ORF">C7H85_04100</name>
</gene>
<proteinExistence type="inferred from homology"/>
<sequence length="147" mass="16109">MTDTELTLLLKTGPARLCCLAPDAQLALELAATRLRLDFYPVDFGEVDSKAACLTQLAAALGLPDWFGHNWDALSDALTELGRPGGRGMVLCLQQVEPFACREHPSWLTLLDIMEETADYWGPQQPFWCVILSTSPALLSVPVLANH</sequence>
<comment type="similarity">
    <text evidence="1">Belongs to the barstar family.</text>
</comment>
<dbReference type="OrthoDB" id="7575400at2"/>
<dbReference type="InterPro" id="IPR000468">
    <property type="entry name" value="Barstar"/>
</dbReference>
<dbReference type="InterPro" id="IPR035905">
    <property type="entry name" value="Barstar-like_sf"/>
</dbReference>
<organism evidence="3 4">
    <name type="scientific">Zobellella endophytica</name>
    <dbReference type="NCBI Taxonomy" id="2116700"/>
    <lineage>
        <taxon>Bacteria</taxon>
        <taxon>Pseudomonadati</taxon>
        <taxon>Pseudomonadota</taxon>
        <taxon>Gammaproteobacteria</taxon>
        <taxon>Aeromonadales</taxon>
        <taxon>Aeromonadaceae</taxon>
        <taxon>Zobellella</taxon>
    </lineage>
</organism>
<dbReference type="Proteomes" id="UP000240243">
    <property type="component" value="Unassembled WGS sequence"/>
</dbReference>